<evidence type="ECO:0000313" key="1">
    <source>
        <dbReference type="EMBL" id="SHG92913.1"/>
    </source>
</evidence>
<proteinExistence type="predicted"/>
<dbReference type="EMBL" id="FQVE01000009">
    <property type="protein sequence ID" value="SHG92913.1"/>
    <property type="molecule type" value="Genomic_DNA"/>
</dbReference>
<accession>A0A1M5NVB2</accession>
<dbReference type="Proteomes" id="UP000184108">
    <property type="component" value="Unassembled WGS sequence"/>
</dbReference>
<evidence type="ECO:0000313" key="2">
    <source>
        <dbReference type="Proteomes" id="UP000184108"/>
    </source>
</evidence>
<organism evidence="1 2">
    <name type="scientific">Chryseobacterium vrystaatense</name>
    <dbReference type="NCBI Taxonomy" id="307480"/>
    <lineage>
        <taxon>Bacteria</taxon>
        <taxon>Pseudomonadati</taxon>
        <taxon>Bacteroidota</taxon>
        <taxon>Flavobacteriia</taxon>
        <taxon>Flavobacteriales</taxon>
        <taxon>Weeksellaceae</taxon>
        <taxon>Chryseobacterium group</taxon>
        <taxon>Chryseobacterium</taxon>
    </lineage>
</organism>
<name>A0A1M5NVB2_9FLAO</name>
<sequence length="104" mass="11870">MHNWDKTKIQSNRFSQDNLVWSVHNHDGGTGLKYKTISNQFDTDISTVWGIMGQNAKKGLGYPRFFIVNDNSRMIEINSKGANLKSTNSFNVQFLKGLNRVYGK</sequence>
<gene>
    <name evidence="1" type="ORF">SAMN02787073_5079</name>
</gene>
<reference evidence="2" key="1">
    <citation type="submission" date="2016-11" db="EMBL/GenBank/DDBJ databases">
        <authorList>
            <person name="Varghese N."/>
            <person name="Submissions S."/>
        </authorList>
    </citation>
    <scope>NUCLEOTIDE SEQUENCE [LARGE SCALE GENOMIC DNA]</scope>
    <source>
        <strain evidence="2">YR203</strain>
    </source>
</reference>
<dbReference type="RefSeq" id="WP_073175720.1">
    <property type="nucleotide sequence ID" value="NZ_FQVE01000009.1"/>
</dbReference>
<protein>
    <submittedName>
        <fullName evidence="1">Uncharacterized protein</fullName>
    </submittedName>
</protein>
<dbReference type="AlphaFoldDB" id="A0A1M5NVB2"/>